<dbReference type="InterPro" id="IPR005119">
    <property type="entry name" value="LysR_subst-bd"/>
</dbReference>
<dbReference type="Pfam" id="PF03466">
    <property type="entry name" value="LysR_substrate"/>
    <property type="match status" value="1"/>
</dbReference>
<comment type="similarity">
    <text evidence="1">Belongs to the LysR transcriptional regulatory family.</text>
</comment>
<dbReference type="InterPro" id="IPR036390">
    <property type="entry name" value="WH_DNA-bd_sf"/>
</dbReference>
<evidence type="ECO:0000313" key="7">
    <source>
        <dbReference type="Proteomes" id="UP000669060"/>
    </source>
</evidence>
<evidence type="ECO:0000313" key="6">
    <source>
        <dbReference type="EMBL" id="MBO3277391.1"/>
    </source>
</evidence>
<gene>
    <name evidence="6" type="ORF">JFY56_19415</name>
</gene>
<feature type="domain" description="HTH lysR-type" evidence="5">
    <location>
        <begin position="1"/>
        <end position="58"/>
    </location>
</feature>
<keyword evidence="7" id="KW-1185">Reference proteome</keyword>
<name>A0ABS3TUP1_9PSED</name>
<keyword evidence="2" id="KW-0805">Transcription regulation</keyword>
<dbReference type="Gene3D" id="3.40.190.10">
    <property type="entry name" value="Periplasmic binding protein-like II"/>
    <property type="match status" value="2"/>
</dbReference>
<dbReference type="SUPFAM" id="SSF53850">
    <property type="entry name" value="Periplasmic binding protein-like II"/>
    <property type="match status" value="1"/>
</dbReference>
<dbReference type="Pfam" id="PF00126">
    <property type="entry name" value="HTH_1"/>
    <property type="match status" value="1"/>
</dbReference>
<dbReference type="Gene3D" id="1.10.10.10">
    <property type="entry name" value="Winged helix-like DNA-binding domain superfamily/Winged helix DNA-binding domain"/>
    <property type="match status" value="1"/>
</dbReference>
<dbReference type="PANTHER" id="PTHR30346">
    <property type="entry name" value="TRANSCRIPTIONAL DUAL REGULATOR HCAR-RELATED"/>
    <property type="match status" value="1"/>
</dbReference>
<comment type="caution">
    <text evidence="6">The sequence shown here is derived from an EMBL/GenBank/DDBJ whole genome shotgun (WGS) entry which is preliminary data.</text>
</comment>
<evidence type="ECO:0000256" key="4">
    <source>
        <dbReference type="ARBA" id="ARBA00023163"/>
    </source>
</evidence>
<organism evidence="6 7">
    <name type="scientific">Pseudomonas schmalbachii</name>
    <dbReference type="NCBI Taxonomy" id="2816993"/>
    <lineage>
        <taxon>Bacteria</taxon>
        <taxon>Pseudomonadati</taxon>
        <taxon>Pseudomonadota</taxon>
        <taxon>Gammaproteobacteria</taxon>
        <taxon>Pseudomonadales</taxon>
        <taxon>Pseudomonadaceae</taxon>
        <taxon>Pseudomonas</taxon>
    </lineage>
</organism>
<dbReference type="Proteomes" id="UP000669060">
    <property type="component" value="Unassembled WGS sequence"/>
</dbReference>
<evidence type="ECO:0000259" key="5">
    <source>
        <dbReference type="PROSITE" id="PS50931"/>
    </source>
</evidence>
<dbReference type="PANTHER" id="PTHR30346:SF28">
    <property type="entry name" value="HTH-TYPE TRANSCRIPTIONAL REGULATOR CYNR"/>
    <property type="match status" value="1"/>
</dbReference>
<keyword evidence="4" id="KW-0804">Transcription</keyword>
<dbReference type="RefSeq" id="WP_208315695.1">
    <property type="nucleotide sequence ID" value="NZ_JAELYA010000008.1"/>
</dbReference>
<dbReference type="CDD" id="cd08414">
    <property type="entry name" value="PBP2_LTTR_aromatics_like"/>
    <property type="match status" value="1"/>
</dbReference>
<dbReference type="InterPro" id="IPR000847">
    <property type="entry name" value="LysR_HTH_N"/>
</dbReference>
<keyword evidence="3" id="KW-0238">DNA-binding</keyword>
<evidence type="ECO:0000256" key="1">
    <source>
        <dbReference type="ARBA" id="ARBA00009437"/>
    </source>
</evidence>
<accession>A0ABS3TUP1</accession>
<dbReference type="PROSITE" id="PS50931">
    <property type="entry name" value="HTH_LYSR"/>
    <property type="match status" value="1"/>
</dbReference>
<proteinExistence type="inferred from homology"/>
<dbReference type="InterPro" id="IPR036388">
    <property type="entry name" value="WH-like_DNA-bd_sf"/>
</dbReference>
<dbReference type="SUPFAM" id="SSF46785">
    <property type="entry name" value="Winged helix' DNA-binding domain"/>
    <property type="match status" value="1"/>
</dbReference>
<dbReference type="PRINTS" id="PR00039">
    <property type="entry name" value="HTHLYSR"/>
</dbReference>
<reference evidence="6 7" key="1">
    <citation type="submission" date="2020-12" db="EMBL/GenBank/DDBJ databases">
        <title>Pseudomonas schmalbachii sp. nov. isolated from millipede gut.</title>
        <authorList>
            <person name="Shelomi M."/>
        </authorList>
    </citation>
    <scope>NUCLEOTIDE SEQUENCE [LARGE SCALE GENOMIC DNA]</scope>
    <source>
        <strain evidence="6 7">Milli4</strain>
    </source>
</reference>
<evidence type="ECO:0000256" key="2">
    <source>
        <dbReference type="ARBA" id="ARBA00023015"/>
    </source>
</evidence>
<sequence length="300" mass="33079">MELRQLKQVLVLAETLNFRRAAEQLHIAQPPLSTSIKKLEEELGVLLFERLPSGLRLTPAGEVVLRNARRTLFYAEEIRRSAREGESGEQGRLRVGFVGSASYALLPRIVRSFRERYPRIDLLIEEGPTSGLLRRLDEHTLDVALVRFPVLESTSASITLLQRERLVLAVSSDSPLATRDEVEIAELAELPFIIYSRSLVPSLHALTLYAFQEAGIQPRIVQEAVQVHAILGLVEGGLGVALLPDGLGKYAGDGIRLIPLRGVSEKLVVGTALAVLPDAVTPAARNFIEHVREVVQVVEE</sequence>
<evidence type="ECO:0000256" key="3">
    <source>
        <dbReference type="ARBA" id="ARBA00023125"/>
    </source>
</evidence>
<protein>
    <submittedName>
        <fullName evidence="6">LysR family transcriptional regulator</fullName>
    </submittedName>
</protein>
<dbReference type="EMBL" id="JAELYA010000008">
    <property type="protein sequence ID" value="MBO3277391.1"/>
    <property type="molecule type" value="Genomic_DNA"/>
</dbReference>